<organism evidence="1 2">
    <name type="scientific">Halorientalis persicus</name>
    <dbReference type="NCBI Taxonomy" id="1367881"/>
    <lineage>
        <taxon>Archaea</taxon>
        <taxon>Methanobacteriati</taxon>
        <taxon>Methanobacteriota</taxon>
        <taxon>Stenosarchaea group</taxon>
        <taxon>Halobacteria</taxon>
        <taxon>Halobacteriales</taxon>
        <taxon>Haloarculaceae</taxon>
        <taxon>Halorientalis</taxon>
    </lineage>
</organism>
<dbReference type="EMBL" id="FOCX01000007">
    <property type="protein sequence ID" value="SEN99784.1"/>
    <property type="molecule type" value="Genomic_DNA"/>
</dbReference>
<reference evidence="2" key="1">
    <citation type="submission" date="2016-10" db="EMBL/GenBank/DDBJ databases">
        <authorList>
            <person name="Varghese N."/>
            <person name="Submissions S."/>
        </authorList>
    </citation>
    <scope>NUCLEOTIDE SEQUENCE [LARGE SCALE GENOMIC DNA]</scope>
    <source>
        <strain evidence="2">IBRC-M 10043</strain>
    </source>
</reference>
<evidence type="ECO:0000313" key="2">
    <source>
        <dbReference type="Proteomes" id="UP000198775"/>
    </source>
</evidence>
<dbReference type="Proteomes" id="UP000198775">
    <property type="component" value="Unassembled WGS sequence"/>
</dbReference>
<evidence type="ECO:0000313" key="1">
    <source>
        <dbReference type="EMBL" id="SEN99784.1"/>
    </source>
</evidence>
<sequence length="49" mass="5464">MKRFFHRALLGTASTQVVYECRHCGTTVDPDGEACPTCGRSDIVRYEVS</sequence>
<dbReference type="AlphaFoldDB" id="A0A1H8L3Q5"/>
<protein>
    <recommendedName>
        <fullName evidence="3">Zinc-ribbon domain-containing protein</fullName>
    </recommendedName>
</protein>
<gene>
    <name evidence="1" type="ORF">SAMN05216388_10073</name>
</gene>
<keyword evidence="2" id="KW-1185">Reference proteome</keyword>
<name>A0A1H8L3Q5_9EURY</name>
<proteinExistence type="predicted"/>
<evidence type="ECO:0008006" key="3">
    <source>
        <dbReference type="Google" id="ProtNLM"/>
    </source>
</evidence>
<accession>A0A1H8L3Q5</accession>